<dbReference type="Proteomes" id="UP000305948">
    <property type="component" value="Unassembled WGS sequence"/>
</dbReference>
<feature type="compositionally biased region" description="Polar residues" evidence="1">
    <location>
        <begin position="7"/>
        <end position="41"/>
    </location>
</feature>
<evidence type="ECO:0000313" key="2">
    <source>
        <dbReference type="EMBL" id="TFK55575.1"/>
    </source>
</evidence>
<protein>
    <submittedName>
        <fullName evidence="2">Uncharacterized protein</fullName>
    </submittedName>
</protein>
<feature type="compositionally biased region" description="Polar residues" evidence="1">
    <location>
        <begin position="86"/>
        <end position="99"/>
    </location>
</feature>
<evidence type="ECO:0000256" key="1">
    <source>
        <dbReference type="SAM" id="MobiDB-lite"/>
    </source>
</evidence>
<dbReference type="EMBL" id="ML213504">
    <property type="protein sequence ID" value="TFK55575.1"/>
    <property type="molecule type" value="Genomic_DNA"/>
</dbReference>
<name>A0A5C3NF24_9AGAM</name>
<feature type="region of interest" description="Disordered" evidence="1">
    <location>
        <begin position="84"/>
        <end position="123"/>
    </location>
</feature>
<evidence type="ECO:0000313" key="3">
    <source>
        <dbReference type="Proteomes" id="UP000305948"/>
    </source>
</evidence>
<proteinExistence type="predicted"/>
<feature type="region of interest" description="Disordered" evidence="1">
    <location>
        <begin position="1"/>
        <end position="41"/>
    </location>
</feature>
<accession>A0A5C3NF24</accession>
<organism evidence="2 3">
    <name type="scientific">Heliocybe sulcata</name>
    <dbReference type="NCBI Taxonomy" id="5364"/>
    <lineage>
        <taxon>Eukaryota</taxon>
        <taxon>Fungi</taxon>
        <taxon>Dikarya</taxon>
        <taxon>Basidiomycota</taxon>
        <taxon>Agaricomycotina</taxon>
        <taxon>Agaricomycetes</taxon>
        <taxon>Gloeophyllales</taxon>
        <taxon>Gloeophyllaceae</taxon>
        <taxon>Heliocybe</taxon>
    </lineage>
</organism>
<sequence>MSLPSLHHTNNEGTSSESSVMNLVEQSGTGSEAATPGSTTPMIFPIPRIPMARNANSFYTDSRYSFASTGSRVTSIAEKVGIPRLSSVSGGTVQSSLSPAQPGPPHSSRDGFGGERPTQPHTLTAHHDMHPIIAVALGLEILRELQTLLNSSVPLSSA</sequence>
<keyword evidence="3" id="KW-1185">Reference proteome</keyword>
<gene>
    <name evidence="2" type="ORF">OE88DRAFT_1731248</name>
</gene>
<dbReference type="AlphaFoldDB" id="A0A5C3NF24"/>
<reference evidence="2 3" key="1">
    <citation type="journal article" date="2019" name="Nat. Ecol. Evol.">
        <title>Megaphylogeny resolves global patterns of mushroom evolution.</title>
        <authorList>
            <person name="Varga T."/>
            <person name="Krizsan K."/>
            <person name="Foldi C."/>
            <person name="Dima B."/>
            <person name="Sanchez-Garcia M."/>
            <person name="Sanchez-Ramirez S."/>
            <person name="Szollosi G.J."/>
            <person name="Szarkandi J.G."/>
            <person name="Papp V."/>
            <person name="Albert L."/>
            <person name="Andreopoulos W."/>
            <person name="Angelini C."/>
            <person name="Antonin V."/>
            <person name="Barry K.W."/>
            <person name="Bougher N.L."/>
            <person name="Buchanan P."/>
            <person name="Buyck B."/>
            <person name="Bense V."/>
            <person name="Catcheside P."/>
            <person name="Chovatia M."/>
            <person name="Cooper J."/>
            <person name="Damon W."/>
            <person name="Desjardin D."/>
            <person name="Finy P."/>
            <person name="Geml J."/>
            <person name="Haridas S."/>
            <person name="Hughes K."/>
            <person name="Justo A."/>
            <person name="Karasinski D."/>
            <person name="Kautmanova I."/>
            <person name="Kiss B."/>
            <person name="Kocsube S."/>
            <person name="Kotiranta H."/>
            <person name="LaButti K.M."/>
            <person name="Lechner B.E."/>
            <person name="Liimatainen K."/>
            <person name="Lipzen A."/>
            <person name="Lukacs Z."/>
            <person name="Mihaltcheva S."/>
            <person name="Morgado L.N."/>
            <person name="Niskanen T."/>
            <person name="Noordeloos M.E."/>
            <person name="Ohm R.A."/>
            <person name="Ortiz-Santana B."/>
            <person name="Ovrebo C."/>
            <person name="Racz N."/>
            <person name="Riley R."/>
            <person name="Savchenko A."/>
            <person name="Shiryaev A."/>
            <person name="Soop K."/>
            <person name="Spirin V."/>
            <person name="Szebenyi C."/>
            <person name="Tomsovsky M."/>
            <person name="Tulloss R.E."/>
            <person name="Uehling J."/>
            <person name="Grigoriev I.V."/>
            <person name="Vagvolgyi C."/>
            <person name="Papp T."/>
            <person name="Martin F.M."/>
            <person name="Miettinen O."/>
            <person name="Hibbett D.S."/>
            <person name="Nagy L.G."/>
        </authorList>
    </citation>
    <scope>NUCLEOTIDE SEQUENCE [LARGE SCALE GENOMIC DNA]</scope>
    <source>
        <strain evidence="2 3">OMC1185</strain>
    </source>
</reference>